<gene>
    <name evidence="1" type="ORF">LSP00402_LOCUS21671</name>
</gene>
<accession>A0A7S2U395</accession>
<dbReference type="AlphaFoldDB" id="A0A7S2U395"/>
<evidence type="ECO:0000313" key="1">
    <source>
        <dbReference type="EMBL" id="CAD9777655.1"/>
    </source>
</evidence>
<organism evidence="1">
    <name type="scientific">Lotharella oceanica</name>
    <dbReference type="NCBI Taxonomy" id="641309"/>
    <lineage>
        <taxon>Eukaryota</taxon>
        <taxon>Sar</taxon>
        <taxon>Rhizaria</taxon>
        <taxon>Cercozoa</taxon>
        <taxon>Chlorarachniophyceae</taxon>
        <taxon>Lotharella</taxon>
    </lineage>
</organism>
<sequence>MGTCLCLPCRCAKHCCECICEPVKACCQCIFAPCICACRCITAPCRCCCQCFNSCWQAIWPCLCCFCVWIGCCMDKEEKENDDVEIVQGKVVGTGAVNPAEEAKAEAPAATNVDVV</sequence>
<proteinExistence type="predicted"/>
<name>A0A7S2U395_9EUKA</name>
<dbReference type="EMBL" id="HBHP01035203">
    <property type="protein sequence ID" value="CAD9777655.1"/>
    <property type="molecule type" value="Transcribed_RNA"/>
</dbReference>
<protein>
    <submittedName>
        <fullName evidence="1">Uncharacterized protein</fullName>
    </submittedName>
</protein>
<reference evidence="1" key="1">
    <citation type="submission" date="2021-01" db="EMBL/GenBank/DDBJ databases">
        <authorList>
            <person name="Corre E."/>
            <person name="Pelletier E."/>
            <person name="Niang G."/>
            <person name="Scheremetjew M."/>
            <person name="Finn R."/>
            <person name="Kale V."/>
            <person name="Holt S."/>
            <person name="Cochrane G."/>
            <person name="Meng A."/>
            <person name="Brown T."/>
            <person name="Cohen L."/>
        </authorList>
    </citation>
    <scope>NUCLEOTIDE SEQUENCE</scope>
    <source>
        <strain evidence="1">CCMP622</strain>
    </source>
</reference>